<feature type="region of interest" description="Disordered" evidence="1">
    <location>
        <begin position="69"/>
        <end position="92"/>
    </location>
</feature>
<organism evidence="2">
    <name type="scientific">Oryza punctata</name>
    <name type="common">Red rice</name>
    <dbReference type="NCBI Taxonomy" id="4537"/>
    <lineage>
        <taxon>Eukaryota</taxon>
        <taxon>Viridiplantae</taxon>
        <taxon>Streptophyta</taxon>
        <taxon>Embryophyta</taxon>
        <taxon>Tracheophyta</taxon>
        <taxon>Spermatophyta</taxon>
        <taxon>Magnoliopsida</taxon>
        <taxon>Liliopsida</taxon>
        <taxon>Poales</taxon>
        <taxon>Poaceae</taxon>
        <taxon>BOP clade</taxon>
        <taxon>Oryzoideae</taxon>
        <taxon>Oryzeae</taxon>
        <taxon>Oryzinae</taxon>
        <taxon>Oryza</taxon>
    </lineage>
</organism>
<dbReference type="Gramene" id="OPUNC02G12790.1">
    <property type="protein sequence ID" value="OPUNC02G12790.1"/>
    <property type="gene ID" value="OPUNC02G12790"/>
</dbReference>
<keyword evidence="3" id="KW-1185">Reference proteome</keyword>
<evidence type="ECO:0000313" key="3">
    <source>
        <dbReference type="Proteomes" id="UP000026962"/>
    </source>
</evidence>
<sequence>MKRTKSSRACHESSELTSHELSVHPYSQRCIELEQPWDPGGLLHRLGNKPTLEERGLLERRVGYTWASSAMSNQTQGRPIQKKNGNCDARHR</sequence>
<dbReference type="EnsemblPlants" id="OPUNC02G12790.1">
    <property type="protein sequence ID" value="OPUNC02G12790.1"/>
    <property type="gene ID" value="OPUNC02G12790"/>
</dbReference>
<evidence type="ECO:0000313" key="2">
    <source>
        <dbReference type="EnsemblPlants" id="OPUNC02G12790.1"/>
    </source>
</evidence>
<reference evidence="2" key="1">
    <citation type="submission" date="2015-04" db="UniProtKB">
        <authorList>
            <consortium name="EnsemblPlants"/>
        </authorList>
    </citation>
    <scope>IDENTIFICATION</scope>
</reference>
<accession>A0A0E0JZ38</accession>
<evidence type="ECO:0000256" key="1">
    <source>
        <dbReference type="SAM" id="MobiDB-lite"/>
    </source>
</evidence>
<dbReference type="AlphaFoldDB" id="A0A0E0JZ38"/>
<reference evidence="2" key="2">
    <citation type="submission" date="2018-05" db="EMBL/GenBank/DDBJ databases">
        <title>OpunRS2 (Oryza punctata Reference Sequence Version 2).</title>
        <authorList>
            <person name="Zhang J."/>
            <person name="Kudrna D."/>
            <person name="Lee S."/>
            <person name="Talag J."/>
            <person name="Welchert J."/>
            <person name="Wing R.A."/>
        </authorList>
    </citation>
    <scope>NUCLEOTIDE SEQUENCE [LARGE SCALE GENOMIC DNA]</scope>
</reference>
<dbReference type="HOGENOM" id="CLU_2417070_0_0_1"/>
<feature type="compositionally biased region" description="Polar residues" evidence="1">
    <location>
        <begin position="69"/>
        <end position="78"/>
    </location>
</feature>
<proteinExistence type="predicted"/>
<name>A0A0E0JZ38_ORYPU</name>
<protein>
    <submittedName>
        <fullName evidence="2">Uncharacterized protein</fullName>
    </submittedName>
</protein>
<dbReference type="Proteomes" id="UP000026962">
    <property type="component" value="Chromosome 2"/>
</dbReference>